<evidence type="ECO:0000313" key="5">
    <source>
        <dbReference type="Proteomes" id="UP001167160"/>
    </source>
</evidence>
<evidence type="ECO:0000256" key="2">
    <source>
        <dbReference type="SAM" id="Phobius"/>
    </source>
</evidence>
<evidence type="ECO:0000313" key="4">
    <source>
        <dbReference type="EMBL" id="MCM2577891.1"/>
    </source>
</evidence>
<sequence>MQHPGRGDRAAHRIRATGLVLLCAHLLFVGWVTLRPLAVPWVTPTNLQPLATIRTELAAGPWEAAEGLAGSLLLLAPLGPLLPMVKRQLTGSWTASFLRTTGAGLLVSVAIALLQTDVPGRTFDVDRLLLNATGVAVGHLLLVPPLRARLRRRHRGMRPPYGRPDPQGGTPNISRVRIAP</sequence>
<protein>
    <submittedName>
        <fullName evidence="4">VanZ family protein</fullName>
    </submittedName>
</protein>
<dbReference type="RefSeq" id="WP_251413387.1">
    <property type="nucleotide sequence ID" value="NZ_JAMQGM010000023.1"/>
</dbReference>
<dbReference type="PANTHER" id="PTHR36834">
    <property type="entry name" value="MEMBRANE PROTEIN-RELATED"/>
    <property type="match status" value="1"/>
</dbReference>
<reference evidence="4" key="1">
    <citation type="journal article" date="2023" name="Int. J. Syst. Evol. Microbiol.">
        <title>Streptomyces meridianus sp. nov. isolated from brackish water of the Tagus estuary in Alcochete, Portugal.</title>
        <authorList>
            <person name="Santos J.D.N."/>
            <person name="Klimek D."/>
            <person name="Calusinska M."/>
            <person name="Lobo Da Cunha A."/>
            <person name="Catita J."/>
            <person name="Goncalves H."/>
            <person name="Gonzalez I."/>
            <person name="Reyes F."/>
            <person name="Lage O.M."/>
        </authorList>
    </citation>
    <scope>NUCLEOTIDE SEQUENCE</scope>
    <source>
        <strain evidence="4">MTZ3.1</strain>
    </source>
</reference>
<dbReference type="InterPro" id="IPR053150">
    <property type="entry name" value="Teicoplanin_resist-assoc"/>
</dbReference>
<dbReference type="Pfam" id="PF04892">
    <property type="entry name" value="VanZ"/>
    <property type="match status" value="1"/>
</dbReference>
<name>A0ABT0X5T9_9ACTN</name>
<dbReference type="InterPro" id="IPR006976">
    <property type="entry name" value="VanZ-like"/>
</dbReference>
<feature type="transmembrane region" description="Helical" evidence="2">
    <location>
        <begin position="16"/>
        <end position="34"/>
    </location>
</feature>
<evidence type="ECO:0000256" key="1">
    <source>
        <dbReference type="SAM" id="MobiDB-lite"/>
    </source>
</evidence>
<proteinExistence type="predicted"/>
<feature type="transmembrane region" description="Helical" evidence="2">
    <location>
        <begin position="97"/>
        <end position="116"/>
    </location>
</feature>
<keyword evidence="5" id="KW-1185">Reference proteome</keyword>
<feature type="transmembrane region" description="Helical" evidence="2">
    <location>
        <begin position="128"/>
        <end position="148"/>
    </location>
</feature>
<keyword evidence="2" id="KW-1133">Transmembrane helix</keyword>
<organism evidence="4 5">
    <name type="scientific">Streptomyces meridianus</name>
    <dbReference type="NCBI Taxonomy" id="2938945"/>
    <lineage>
        <taxon>Bacteria</taxon>
        <taxon>Bacillati</taxon>
        <taxon>Actinomycetota</taxon>
        <taxon>Actinomycetes</taxon>
        <taxon>Kitasatosporales</taxon>
        <taxon>Streptomycetaceae</taxon>
        <taxon>Streptomyces</taxon>
    </lineage>
</organism>
<comment type="caution">
    <text evidence="4">The sequence shown here is derived from an EMBL/GenBank/DDBJ whole genome shotgun (WGS) entry which is preliminary data.</text>
</comment>
<dbReference type="EMBL" id="JAMQGM010000023">
    <property type="protein sequence ID" value="MCM2577891.1"/>
    <property type="molecule type" value="Genomic_DNA"/>
</dbReference>
<feature type="transmembrane region" description="Helical" evidence="2">
    <location>
        <begin position="67"/>
        <end position="85"/>
    </location>
</feature>
<accession>A0ABT0X5T9</accession>
<feature type="region of interest" description="Disordered" evidence="1">
    <location>
        <begin position="155"/>
        <end position="180"/>
    </location>
</feature>
<evidence type="ECO:0000259" key="3">
    <source>
        <dbReference type="Pfam" id="PF04892"/>
    </source>
</evidence>
<keyword evidence="2" id="KW-0472">Membrane</keyword>
<keyword evidence="2" id="KW-0812">Transmembrane</keyword>
<feature type="domain" description="VanZ-like" evidence="3">
    <location>
        <begin position="24"/>
        <end position="142"/>
    </location>
</feature>
<dbReference type="PANTHER" id="PTHR36834:SF1">
    <property type="entry name" value="INTEGRAL MEMBRANE PROTEIN"/>
    <property type="match status" value="1"/>
</dbReference>
<dbReference type="Proteomes" id="UP001167160">
    <property type="component" value="Unassembled WGS sequence"/>
</dbReference>
<gene>
    <name evidence="4" type="ORF">M1E25_11075</name>
</gene>